<name>A0AB35INJ9_9FIRM</name>
<evidence type="ECO:0000313" key="2">
    <source>
        <dbReference type="Proteomes" id="UP001211987"/>
    </source>
</evidence>
<reference evidence="1" key="1">
    <citation type="submission" date="2023-01" db="EMBL/GenBank/DDBJ databases">
        <title>Human gut microbiome strain richness.</title>
        <authorList>
            <person name="Chen-Liaw A."/>
        </authorList>
    </citation>
    <scope>NUCLEOTIDE SEQUENCE</scope>
    <source>
        <strain evidence="1">1001217st2_G6_1001217B_191108</strain>
    </source>
</reference>
<sequence>MADYKGSTTLISGITQKNGGKFPLVEASAVQFKNEENQDGTFKSVAEKIDEVAEQAGSYEMGSTEDIDSIINSLE</sequence>
<dbReference type="Proteomes" id="UP001211987">
    <property type="component" value="Unassembled WGS sequence"/>
</dbReference>
<dbReference type="EMBL" id="JAQLKE010000027">
    <property type="protein sequence ID" value="MDB7084969.1"/>
    <property type="molecule type" value="Genomic_DNA"/>
</dbReference>
<proteinExistence type="predicted"/>
<dbReference type="RefSeq" id="WP_270844756.1">
    <property type="nucleotide sequence ID" value="NZ_CAXMZC010000001.1"/>
</dbReference>
<accession>A0AB35INJ9</accession>
<comment type="caution">
    <text evidence="1">The sequence shown here is derived from an EMBL/GenBank/DDBJ whole genome shotgun (WGS) entry which is preliminary data.</text>
</comment>
<evidence type="ECO:0000313" key="1">
    <source>
        <dbReference type="EMBL" id="MDB7084969.1"/>
    </source>
</evidence>
<dbReference type="AlphaFoldDB" id="A0AB35INJ9"/>
<protein>
    <submittedName>
        <fullName evidence="1">Uncharacterized protein</fullName>
    </submittedName>
</protein>
<gene>
    <name evidence="1" type="ORF">PM738_14260</name>
</gene>
<organism evidence="1 2">
    <name type="scientific">Thomasclavelia ramosa</name>
    <dbReference type="NCBI Taxonomy" id="1547"/>
    <lineage>
        <taxon>Bacteria</taxon>
        <taxon>Bacillati</taxon>
        <taxon>Bacillota</taxon>
        <taxon>Erysipelotrichia</taxon>
        <taxon>Erysipelotrichales</taxon>
        <taxon>Coprobacillaceae</taxon>
        <taxon>Thomasclavelia</taxon>
    </lineage>
</organism>